<evidence type="ECO:0000256" key="6">
    <source>
        <dbReference type="SAM" id="Phobius"/>
    </source>
</evidence>
<dbReference type="PROSITE" id="PS50885">
    <property type="entry name" value="HAMP"/>
    <property type="match status" value="1"/>
</dbReference>
<dbReference type="PROSITE" id="PS50111">
    <property type="entry name" value="CHEMOTAXIS_TRANSDUC_2"/>
    <property type="match status" value="1"/>
</dbReference>
<keyword evidence="12" id="KW-1185">Reference proteome</keyword>
<dbReference type="SMART" id="SM00283">
    <property type="entry name" value="MA"/>
    <property type="match status" value="1"/>
</dbReference>
<evidence type="ECO:0000313" key="11">
    <source>
        <dbReference type="EMBL" id="MBZ6076983.1"/>
    </source>
</evidence>
<feature type="signal peptide" evidence="7">
    <location>
        <begin position="1"/>
        <end position="26"/>
    </location>
</feature>
<dbReference type="Proteomes" id="UP000704176">
    <property type="component" value="Unassembled WGS sequence"/>
</dbReference>
<keyword evidence="7" id="KW-0732">Signal</keyword>
<comment type="subcellular location">
    <subcellularLocation>
        <location evidence="1">Cell inner membrane</location>
        <topology evidence="1">Multi-pass membrane protein</topology>
    </subcellularLocation>
</comment>
<dbReference type="PANTHER" id="PTHR32089">
    <property type="entry name" value="METHYL-ACCEPTING CHEMOTAXIS PROTEIN MCPB"/>
    <property type="match status" value="1"/>
</dbReference>
<dbReference type="Pfam" id="PF14827">
    <property type="entry name" value="dCache_3"/>
    <property type="match status" value="1"/>
</dbReference>
<keyword evidence="2" id="KW-0997">Cell inner membrane</keyword>
<keyword evidence="2" id="KW-1003">Cell membrane</keyword>
<keyword evidence="6" id="KW-0812">Transmembrane</keyword>
<feature type="domain" description="Methyl-accepting transducer" evidence="8">
    <location>
        <begin position="403"/>
        <end position="639"/>
    </location>
</feature>
<dbReference type="CDD" id="cd06225">
    <property type="entry name" value="HAMP"/>
    <property type="match status" value="1"/>
</dbReference>
<evidence type="ECO:0000256" key="5">
    <source>
        <dbReference type="PROSITE-ProRule" id="PRU00284"/>
    </source>
</evidence>
<feature type="transmembrane region" description="Helical" evidence="6">
    <location>
        <begin position="286"/>
        <end position="308"/>
    </location>
</feature>
<dbReference type="InterPro" id="IPR029150">
    <property type="entry name" value="dCache_3"/>
</dbReference>
<gene>
    <name evidence="11" type="ORF">K9B37_11920</name>
</gene>
<accession>A0ABS7VN67</accession>
<feature type="chain" id="PRO_5045758142" evidence="7">
    <location>
        <begin position="27"/>
        <end position="659"/>
    </location>
</feature>
<keyword evidence="3 5" id="KW-0807">Transducer</keyword>
<dbReference type="PROSITE" id="PS50192">
    <property type="entry name" value="T_SNARE"/>
    <property type="match status" value="1"/>
</dbReference>
<feature type="domain" description="T-SNARE coiled-coil homology" evidence="9">
    <location>
        <begin position="555"/>
        <end position="617"/>
    </location>
</feature>
<dbReference type="InterPro" id="IPR004089">
    <property type="entry name" value="MCPsignal_dom"/>
</dbReference>
<dbReference type="RefSeq" id="WP_224313297.1">
    <property type="nucleotide sequence ID" value="NZ_JAIRBM010000007.1"/>
</dbReference>
<evidence type="ECO:0000259" key="9">
    <source>
        <dbReference type="PROSITE" id="PS50192"/>
    </source>
</evidence>
<feature type="domain" description="HAMP" evidence="10">
    <location>
        <begin position="310"/>
        <end position="363"/>
    </location>
</feature>
<sequence length="659" mass="69186">MKLRTKFRIRTIGSKLLITVTATALAAAAAVGLAGYLQQDALSDMTVEKELSSRYEAITDAMNEQGRRALGVAYSIANDQGMAAAFEKDDRETLLARYAALSGALKKELNLSLVSFQKPSGVNLARAHAPDAFGDNVFGRRRMLAEVVEKKAPLVGIEPGRDNISIFAAVPVLKDGTVVGLVDIGASLGADFLRDLKRRFGVDIGMNLVSGEQLQSLGATFERKTLLDRAAHGAAMKQPIQWRAGELNGHSAGILAGPLKNYSGQSIGTVEVILDTTPLVAARASAMTVLALVLAVVAVTGILVALLLTRHLGHPIRALTGTMVRLAQGDWQAEIPSLKRQDEIGQMAGAVRVFKENGIDREQMSAAQAAESDAKARRAELLDLLMKQFEANVSVLTQTLSSAATEMEATAQSMTAIADQTSSQSVNVASAAQQTTVNVQTVAAATEELSISIREIAGQVSQSSRIAEKAVEDARRTNATVQNLAQTAERIGDVIALINNIASQTNLLALNATIEAARAGEAGKGFAVVATEVKELAGQTAKATEEIETQIGHVQSATREAVAAIQEIARTISEMSQISVGIAAAMEEQGAATSEISRNVQEAARGTDHVTGNIGDVKRGAAETGAAAAQVLGAARDLALQSNNLGQEVDRFLSGVKAA</sequence>
<evidence type="ECO:0000256" key="4">
    <source>
        <dbReference type="ARBA" id="ARBA00029447"/>
    </source>
</evidence>
<dbReference type="SUPFAM" id="SSF103190">
    <property type="entry name" value="Sensory domain-like"/>
    <property type="match status" value="1"/>
</dbReference>
<dbReference type="InterPro" id="IPR003660">
    <property type="entry name" value="HAMP_dom"/>
</dbReference>
<proteinExistence type="inferred from homology"/>
<evidence type="ECO:0000256" key="2">
    <source>
        <dbReference type="ARBA" id="ARBA00022519"/>
    </source>
</evidence>
<comment type="caution">
    <text evidence="11">The sequence shown here is derived from an EMBL/GenBank/DDBJ whole genome shotgun (WGS) entry which is preliminary data.</text>
</comment>
<dbReference type="InterPro" id="IPR029151">
    <property type="entry name" value="Sensor-like_sf"/>
</dbReference>
<dbReference type="Pfam" id="PF00015">
    <property type="entry name" value="MCPsignal"/>
    <property type="match status" value="1"/>
</dbReference>
<keyword evidence="6" id="KW-1133">Transmembrane helix</keyword>
<name>A0ABS7VN67_9HYPH</name>
<dbReference type="PANTHER" id="PTHR32089:SF112">
    <property type="entry name" value="LYSOZYME-LIKE PROTEIN-RELATED"/>
    <property type="match status" value="1"/>
</dbReference>
<organism evidence="11 12">
    <name type="scientific">Microvirga puerhi</name>
    <dbReference type="NCBI Taxonomy" id="2876078"/>
    <lineage>
        <taxon>Bacteria</taxon>
        <taxon>Pseudomonadati</taxon>
        <taxon>Pseudomonadota</taxon>
        <taxon>Alphaproteobacteria</taxon>
        <taxon>Hyphomicrobiales</taxon>
        <taxon>Methylobacteriaceae</taxon>
        <taxon>Microvirga</taxon>
    </lineage>
</organism>
<dbReference type="SUPFAM" id="SSF58104">
    <property type="entry name" value="Methyl-accepting chemotaxis protein (MCP) signaling domain"/>
    <property type="match status" value="1"/>
</dbReference>
<keyword evidence="6" id="KW-0472">Membrane</keyword>
<dbReference type="Pfam" id="PF00672">
    <property type="entry name" value="HAMP"/>
    <property type="match status" value="1"/>
</dbReference>
<evidence type="ECO:0000256" key="1">
    <source>
        <dbReference type="ARBA" id="ARBA00004429"/>
    </source>
</evidence>
<evidence type="ECO:0000256" key="7">
    <source>
        <dbReference type="SAM" id="SignalP"/>
    </source>
</evidence>
<evidence type="ECO:0000256" key="3">
    <source>
        <dbReference type="ARBA" id="ARBA00023224"/>
    </source>
</evidence>
<comment type="similarity">
    <text evidence="4">Belongs to the methyl-accepting chemotaxis (MCP) protein family.</text>
</comment>
<protein>
    <submittedName>
        <fullName evidence="11">Methyl-accepting chemotaxis protein</fullName>
    </submittedName>
</protein>
<evidence type="ECO:0000313" key="12">
    <source>
        <dbReference type="Proteomes" id="UP000704176"/>
    </source>
</evidence>
<dbReference type="SMART" id="SM00304">
    <property type="entry name" value="HAMP"/>
    <property type="match status" value="1"/>
</dbReference>
<dbReference type="Gene3D" id="1.10.287.950">
    <property type="entry name" value="Methyl-accepting chemotaxis protein"/>
    <property type="match status" value="1"/>
</dbReference>
<dbReference type="EMBL" id="JAIRBM010000007">
    <property type="protein sequence ID" value="MBZ6076983.1"/>
    <property type="molecule type" value="Genomic_DNA"/>
</dbReference>
<dbReference type="Gene3D" id="6.10.340.10">
    <property type="match status" value="1"/>
</dbReference>
<reference evidence="11 12" key="1">
    <citation type="submission" date="2021-09" db="EMBL/GenBank/DDBJ databases">
        <title>The complete genome sequence of a new microorganism.</title>
        <authorList>
            <person name="Zi Z."/>
        </authorList>
    </citation>
    <scope>NUCLEOTIDE SEQUENCE [LARGE SCALE GENOMIC DNA]</scope>
    <source>
        <strain evidence="11 12">WGZ8</strain>
    </source>
</reference>
<evidence type="ECO:0000259" key="10">
    <source>
        <dbReference type="PROSITE" id="PS50885"/>
    </source>
</evidence>
<dbReference type="InterPro" id="IPR000727">
    <property type="entry name" value="T_SNARE_dom"/>
</dbReference>
<evidence type="ECO:0000259" key="8">
    <source>
        <dbReference type="PROSITE" id="PS50111"/>
    </source>
</evidence>